<evidence type="ECO:0000313" key="4">
    <source>
        <dbReference type="Proteomes" id="UP000310200"/>
    </source>
</evidence>
<evidence type="ECO:0000256" key="2">
    <source>
        <dbReference type="SAM" id="Phobius"/>
    </source>
</evidence>
<evidence type="ECO:0000256" key="1">
    <source>
        <dbReference type="SAM" id="MobiDB-lite"/>
    </source>
</evidence>
<feature type="region of interest" description="Disordered" evidence="1">
    <location>
        <begin position="525"/>
        <end position="547"/>
    </location>
</feature>
<feature type="region of interest" description="Disordered" evidence="1">
    <location>
        <begin position="1004"/>
        <end position="1117"/>
    </location>
</feature>
<feature type="compositionally biased region" description="Basic and acidic residues" evidence="1">
    <location>
        <begin position="1076"/>
        <end position="1086"/>
    </location>
</feature>
<feature type="region of interest" description="Disordered" evidence="1">
    <location>
        <begin position="1736"/>
        <end position="1780"/>
    </location>
</feature>
<reference evidence="3 4" key="1">
    <citation type="journal article" date="2019" name="Philos. Trans. R. Soc. Lond., B, Biol. Sci.">
        <title>Ant behaviour and brain gene expression of defending hosts depend on the ecological success of the intruding social parasite.</title>
        <authorList>
            <person name="Kaur R."/>
            <person name="Stoldt M."/>
            <person name="Jongepier E."/>
            <person name="Feldmeyer B."/>
            <person name="Menzel F."/>
            <person name="Bornberg-Bauer E."/>
            <person name="Foitzik S."/>
        </authorList>
    </citation>
    <scope>NUCLEOTIDE SEQUENCE [LARGE SCALE GENOMIC DNA]</scope>
    <source>
        <tissue evidence="3">Whole body</tissue>
    </source>
</reference>
<dbReference type="STRING" id="300112.A0A4S2KVK3"/>
<feature type="region of interest" description="Disordered" evidence="1">
    <location>
        <begin position="862"/>
        <end position="897"/>
    </location>
</feature>
<accession>A0A4S2KVK3</accession>
<organism evidence="3 4">
    <name type="scientific">Temnothorax longispinosus</name>
    <dbReference type="NCBI Taxonomy" id="300112"/>
    <lineage>
        <taxon>Eukaryota</taxon>
        <taxon>Metazoa</taxon>
        <taxon>Ecdysozoa</taxon>
        <taxon>Arthropoda</taxon>
        <taxon>Hexapoda</taxon>
        <taxon>Insecta</taxon>
        <taxon>Pterygota</taxon>
        <taxon>Neoptera</taxon>
        <taxon>Endopterygota</taxon>
        <taxon>Hymenoptera</taxon>
        <taxon>Apocrita</taxon>
        <taxon>Aculeata</taxon>
        <taxon>Formicoidea</taxon>
        <taxon>Formicidae</taxon>
        <taxon>Myrmicinae</taxon>
        <taxon>Temnothorax</taxon>
    </lineage>
</organism>
<dbReference type="EMBL" id="QBLH01001363">
    <property type="protein sequence ID" value="TGZ52189.1"/>
    <property type="molecule type" value="Genomic_DNA"/>
</dbReference>
<feature type="compositionally biased region" description="Basic and acidic residues" evidence="1">
    <location>
        <begin position="1017"/>
        <end position="1058"/>
    </location>
</feature>
<feature type="compositionally biased region" description="Basic and acidic residues" evidence="1">
    <location>
        <begin position="412"/>
        <end position="423"/>
    </location>
</feature>
<dbReference type="PANTHER" id="PTHR24216">
    <property type="entry name" value="PAXILLIN-RELATED"/>
    <property type="match status" value="1"/>
</dbReference>
<feature type="compositionally biased region" description="Low complexity" evidence="1">
    <location>
        <begin position="1107"/>
        <end position="1117"/>
    </location>
</feature>
<evidence type="ECO:0000313" key="3">
    <source>
        <dbReference type="EMBL" id="TGZ52189.1"/>
    </source>
</evidence>
<feature type="compositionally biased region" description="Pro residues" evidence="1">
    <location>
        <begin position="525"/>
        <end position="546"/>
    </location>
</feature>
<gene>
    <name evidence="3" type="ORF">DBV15_03754</name>
</gene>
<feature type="compositionally biased region" description="Low complexity" evidence="1">
    <location>
        <begin position="1005"/>
        <end position="1016"/>
    </location>
</feature>
<keyword evidence="4" id="KW-1185">Reference proteome</keyword>
<feature type="compositionally biased region" description="Basic residues" evidence="1">
    <location>
        <begin position="1059"/>
        <end position="1075"/>
    </location>
</feature>
<feature type="compositionally biased region" description="Basic and acidic residues" evidence="1">
    <location>
        <begin position="867"/>
        <end position="897"/>
    </location>
</feature>
<dbReference type="PANTHER" id="PTHR24216:SF65">
    <property type="entry name" value="PAXILLIN-LIKE PROTEIN 1"/>
    <property type="match status" value="1"/>
</dbReference>
<dbReference type="Proteomes" id="UP000310200">
    <property type="component" value="Unassembled WGS sequence"/>
</dbReference>
<feature type="region of interest" description="Disordered" evidence="1">
    <location>
        <begin position="404"/>
        <end position="435"/>
    </location>
</feature>
<name>A0A4S2KVK3_9HYME</name>
<feature type="transmembrane region" description="Helical" evidence="2">
    <location>
        <begin position="166"/>
        <end position="190"/>
    </location>
</feature>
<feature type="compositionally biased region" description="Basic and acidic residues" evidence="1">
    <location>
        <begin position="39"/>
        <end position="49"/>
    </location>
</feature>
<keyword evidence="2" id="KW-0472">Membrane</keyword>
<sequence length="1862" mass="208912">MQSIIGFIKDRDIMKSVEHEDFYFHSPSFGAPRRSFRSTGREGRQEGGHDSALTLPKPSEMIAGVLTRPISTLPCPILQLTHTHAHVSNAVYPRFERTEKALSTEESREKGRRRRRRRRRSSSSCLAMYWSRSCNRQYILPKIDAFRRVVVPLRLLPRRILRPRRLSYPSGLWAFTVVVVVVVVGLSLAARSSSNVTNDDGHIVTGAPLLHLKKVSSLFCINITSKSESTRRHRGKVSPRGGTALAPSISLEISHSRSGAPAASVFKSALKLPVGLSAPQGRSSTFFTGLIFLIFLESRRYAGTVRRKLQSSIGELSTECSGYAIGRDGRREERERLQRSRLQFFHGLSSTLASLGEVAGWAAGGRRRWIWTSTMWMWKRQLSEEEGRKPNKLWIGLRGPRVRVNGWQPGDPRGERERGGGESRKRRVRQQQRWHEEGDGCAAIWFPIMGRRDAPLSSEQRPGHPTPSSPSLGTMSVLVWCWCKPTQPNPPDSLSFACTSASQPTALLLLLHLLLLRSPLPPSPPSLPLPPTARPRPHPLPSPPPFTTATATTTAAAATAAGCCCCCCRYSFATLGLPPTATYRCPLPPPTASRFLAFVLRSPKLPLPPPPSPPYSQPPPKLPEMPVKVLYKTSESVNREALRQVASDAYKIMGRELEGRRQWTRQDSEVASAERCKFYRPDKSRLVDGGRKDTLLCIYIPTIRENAGGSDGLEYVTQLQGDGDGLVGGWKSQCAPAGCSRTRSPTTTPTSRYLPFLTLRPLPASLFVSNSRTTLLKSCNAFEIQCSRLKLDVSPRASEFTISHLVRRACAWSLENASPQADRQAGRQAVRGISDWAAFPKSIWRRRRERLDIRGAVPRSVGPGFADQERPRDVGGSKIGKENRNERESKRGKAKRPLERADTCVLLRTLGILEEGRRGSVAREDRGVEDEAAKSGGRLVGGWLGWVGEADCTRCAVRLTACALRRRPTTLLFEKGREDGEAEGRRDDGWNGRRWRVWVAAPTVAAKPEAPASASAARHESTEDETREKERLREEQEKRDTEKEKRRGREERDREKGRRRDHRTSKIGRRRKRRAEKREGRKEGRTRASRRSGRRTHRSQAGQARNLSLSPSFSFDPRPRFSSAHLARRSRSSSFSFAPARSPLLITLHGPPPEPPFALFSPPRTAAHHLLPRPHPPFPASLPRATFKPPFSPLLRARPRQTKTNYAAFSEPQRAPTSYTSSLPFPLMPPPFSILVYLLPRNSPPTSPNHPHATFLVPAETTPDRLLRPPRLRYVGHQMGAQPLRTPGKRLVQERQADSCNPLPTSAHSPSFALLSSPLALLSPPPAVEHACWLRVIIVDKLVEHSSKAAATAPAYFPWEEIIEWKGRPLAIRCLLCEFRVSPALNWTHPQYRHFAYASVDLALNLSLVTFQTRLDDKRSRVPLMIVLSTTRGCGSSRRASSVINIADAVLITRDPRKFSTRAESTWKRVTAAQHYYRRLKIFPREIWRTRLRSAPLGTRLRKLDGPSWEGPRCFRQKNFSNESQEEAGRIKGEVVVSVAWEHPTETWRTLYKASFRDEDERGKRVGRMNEGMGEGALLDTRSLVERAPKQNAPPAERRRLSSEKRREFRLRNGYVCKGMHKRREKFPRRKWRRRIRSKECVSLAPLRLCVVETIVWERAVAEPLLLQAATPYACTVFPAAHLPARRAFKSGTVETRRLATSTLATPRREVFTIEIISSIRVMDFPRGRAALRTAKRYAQRDRSVNSTSPPLGDRRRGEEAARASGRDGRNATDRMQRNPPVIRNAFLGNTGNYSFGAAAAATAAVAAITTSTILPPLPHSVVSLYLEDDWTNRSSSRFAPHLDVGRVSIQSAVVDICVKYQ</sequence>
<keyword evidence="2" id="KW-1133">Transmembrane helix</keyword>
<feature type="compositionally biased region" description="Basic residues" evidence="1">
    <location>
        <begin position="1087"/>
        <end position="1098"/>
    </location>
</feature>
<feature type="compositionally biased region" description="Basic and acidic residues" evidence="1">
    <location>
        <begin position="1753"/>
        <end position="1777"/>
    </location>
</feature>
<keyword evidence="2" id="KW-0812">Transmembrane</keyword>
<comment type="caution">
    <text evidence="3">The sequence shown here is derived from an EMBL/GenBank/DDBJ whole genome shotgun (WGS) entry which is preliminary data.</text>
</comment>
<protein>
    <submittedName>
        <fullName evidence="3">Uncharacterized protein</fullName>
    </submittedName>
</protein>
<feature type="region of interest" description="Disordered" evidence="1">
    <location>
        <begin position="33"/>
        <end position="55"/>
    </location>
</feature>
<proteinExistence type="predicted"/>